<evidence type="ECO:0000313" key="9">
    <source>
        <dbReference type="Proteomes" id="UP000588277"/>
    </source>
</evidence>
<comment type="caution">
    <text evidence="8">The sequence shown here is derived from an EMBL/GenBank/DDBJ whole genome shotgun (WGS) entry which is preliminary data.</text>
</comment>
<dbReference type="InterPro" id="IPR004101">
    <property type="entry name" value="Mur_ligase_C"/>
</dbReference>
<reference evidence="8 9" key="1">
    <citation type="submission" date="2020-02" db="EMBL/GenBank/DDBJ databases">
        <title>Characterization of phylogenetic diversity of novel bifidobacterial species isolated in Czech ZOOs.</title>
        <authorList>
            <person name="Lugli G.A."/>
            <person name="Vera N.B."/>
            <person name="Ventura M."/>
        </authorList>
    </citation>
    <scope>NUCLEOTIDE SEQUENCE [LARGE SCALE GENOMIC DNA]</scope>
    <source>
        <strain evidence="8 9">DSM 109958</strain>
    </source>
</reference>
<feature type="domain" description="Mur ligase central" evidence="7">
    <location>
        <begin position="124"/>
        <end position="339"/>
    </location>
</feature>
<dbReference type="AlphaFoldDB" id="A0A7Y0HXP2"/>
<keyword evidence="3 4" id="KW-0131">Cell cycle</keyword>
<keyword evidence="4" id="KW-0067">ATP-binding</keyword>
<keyword evidence="4 5" id="KW-0573">Peptidoglycan synthesis</keyword>
<dbReference type="PANTHER" id="PTHR23135:SF4">
    <property type="entry name" value="UDP-N-ACETYLMURAMOYL-L-ALANYL-D-GLUTAMATE--2,6-DIAMINOPIMELATE LIGASE MURE HOMOLOG, CHLOROPLASTIC"/>
    <property type="match status" value="1"/>
</dbReference>
<dbReference type="Gene3D" id="3.40.1390.10">
    <property type="entry name" value="MurE/MurF, N-terminal domain"/>
    <property type="match status" value="1"/>
</dbReference>
<keyword evidence="2 4" id="KW-0132">Cell division</keyword>
<keyword evidence="4 8" id="KW-0436">Ligase</keyword>
<evidence type="ECO:0000256" key="5">
    <source>
        <dbReference type="RuleBase" id="RU004135"/>
    </source>
</evidence>
<dbReference type="PANTHER" id="PTHR23135">
    <property type="entry name" value="MUR LIGASE FAMILY MEMBER"/>
    <property type="match status" value="1"/>
</dbReference>
<feature type="binding site" evidence="4">
    <location>
        <begin position="126"/>
        <end position="132"/>
    </location>
    <ligand>
        <name>ATP</name>
        <dbReference type="ChEBI" id="CHEBI:30616"/>
    </ligand>
</feature>
<comment type="function">
    <text evidence="4">Catalyzes the addition of an amino acid to the nucleotide precursor UDP-N-acetylmuramoyl-L-alanyl-D-glutamate (UMAG) in the biosynthesis of bacterial cell-wall peptidoglycan.</text>
</comment>
<comment type="pathway">
    <text evidence="4 5">Cell wall biogenesis; peptidoglycan biosynthesis.</text>
</comment>
<dbReference type="GO" id="GO:0051301">
    <property type="term" value="P:cell division"/>
    <property type="evidence" value="ECO:0007669"/>
    <property type="project" value="UniProtKB-KW"/>
</dbReference>
<gene>
    <name evidence="4" type="primary">murE</name>
    <name evidence="8" type="ORF">G1C96_1020</name>
</gene>
<dbReference type="InterPro" id="IPR035911">
    <property type="entry name" value="MurE/MurF_N"/>
</dbReference>
<dbReference type="UniPathway" id="UPA00219"/>
<dbReference type="HAMAP" id="MF_00208">
    <property type="entry name" value="MurE"/>
    <property type="match status" value="1"/>
</dbReference>
<comment type="cofactor">
    <cofactor evidence="4">
        <name>Mg(2+)</name>
        <dbReference type="ChEBI" id="CHEBI:18420"/>
    </cofactor>
</comment>
<evidence type="ECO:0000259" key="7">
    <source>
        <dbReference type="Pfam" id="PF08245"/>
    </source>
</evidence>
<dbReference type="SUPFAM" id="SSF53244">
    <property type="entry name" value="MurD-like peptide ligases, peptide-binding domain"/>
    <property type="match status" value="1"/>
</dbReference>
<dbReference type="GO" id="GO:0016881">
    <property type="term" value="F:acid-amino acid ligase activity"/>
    <property type="evidence" value="ECO:0007669"/>
    <property type="project" value="UniProtKB-UniRule"/>
</dbReference>
<dbReference type="GO" id="GO:0005737">
    <property type="term" value="C:cytoplasm"/>
    <property type="evidence" value="ECO:0007669"/>
    <property type="project" value="UniProtKB-SubCell"/>
</dbReference>
<evidence type="ECO:0000256" key="2">
    <source>
        <dbReference type="ARBA" id="ARBA00022618"/>
    </source>
</evidence>
<protein>
    <recommendedName>
        <fullName evidence="4">UDP-N-acetylmuramyl-tripeptide synthetase</fullName>
        <ecNumber evidence="4">6.3.2.-</ecNumber>
    </recommendedName>
    <alternativeName>
        <fullName evidence="4">UDP-MurNAc-tripeptide synthetase</fullName>
    </alternativeName>
</protein>
<sequence>MAVTLADAAELLREHHLLREIIAGDLWTLDARRLGERADQPFAAVTYDTRAIEPGTLLFCKGSFRASYLSGADERGLAAYVAETPYDDVTAAPGLIVNDVRRAMSLLAAAFYGNPQERLTLIGITGTKGKTTTAYFTQAILNAYSGGKAALFSSVCNCLDGRTYEPSDLTTPESLDALRMMHEAVGNGMRYLVMEVSSQAYKVERVYGLTFDVGAFLNISPDHISPIEHPTFEDYFHCKRQLVHHSRALVLDADCAHADLIREVAAADGVPVTTFALHDAAGTGDAETPADVTAAPAGPNGEADPFVVSHDGGTTPFARIHLAMQGEFNYANAAAAATLAHLAGVPWDDAAMTAVDAVTIPGRMERVVSSDGIVAYVDFAHNYLSVTALLDEMRRLYADRNPRITLVAGSTGGKALDRREGIATAADGRVDRAIFTTDDPDREDPRAIAEQMASYVHDPRTHVDVIVPRDEAVEAAVTGAREHADRFNVILLIGKGNETRNKIDGRPVHYDGDRTVVERAFAGARG</sequence>
<feature type="modified residue" description="N6-carboxylysine" evidence="4">
    <location>
        <position position="239"/>
    </location>
</feature>
<dbReference type="GO" id="GO:0009252">
    <property type="term" value="P:peptidoglycan biosynthetic process"/>
    <property type="evidence" value="ECO:0007669"/>
    <property type="project" value="UniProtKB-UniRule"/>
</dbReference>
<dbReference type="GO" id="GO:0071555">
    <property type="term" value="P:cell wall organization"/>
    <property type="evidence" value="ECO:0007669"/>
    <property type="project" value="UniProtKB-KW"/>
</dbReference>
<feature type="domain" description="Mur ligase C-terminal" evidence="6">
    <location>
        <begin position="362"/>
        <end position="496"/>
    </location>
</feature>
<name>A0A7Y0HXP2_9BIFI</name>
<dbReference type="Gene3D" id="3.40.1190.10">
    <property type="entry name" value="Mur-like, catalytic domain"/>
    <property type="match status" value="1"/>
</dbReference>
<comment type="similarity">
    <text evidence="1 4">Belongs to the MurCDEF family. MurE subfamily.</text>
</comment>
<dbReference type="EC" id="6.3.2.-" evidence="4"/>
<dbReference type="GO" id="GO:0008360">
    <property type="term" value="P:regulation of cell shape"/>
    <property type="evidence" value="ECO:0007669"/>
    <property type="project" value="UniProtKB-KW"/>
</dbReference>
<evidence type="ECO:0000256" key="3">
    <source>
        <dbReference type="ARBA" id="ARBA00023306"/>
    </source>
</evidence>
<dbReference type="NCBIfam" id="NF001129">
    <property type="entry name" value="PRK00139.2-3"/>
    <property type="match status" value="1"/>
</dbReference>
<comment type="caution">
    <text evidence="4">Lacks conserved residue(s) required for the propagation of feature annotation.</text>
</comment>
<dbReference type="Pfam" id="PF08245">
    <property type="entry name" value="Mur_ligase_M"/>
    <property type="match status" value="1"/>
</dbReference>
<keyword evidence="4 5" id="KW-0961">Cell wall biogenesis/degradation</keyword>
<accession>A0A7Y0HXP2</accession>
<feature type="binding site" evidence="4">
    <location>
        <position position="205"/>
    </location>
    <ligand>
        <name>UDP-N-acetyl-alpha-D-muramoyl-L-alanyl-D-glutamate</name>
        <dbReference type="ChEBI" id="CHEBI:83900"/>
    </ligand>
</feature>
<dbReference type="RefSeq" id="WP_169275588.1">
    <property type="nucleotide sequence ID" value="NZ_JAAIIH010000005.1"/>
</dbReference>
<keyword evidence="4" id="KW-0460">Magnesium</keyword>
<dbReference type="InterPro" id="IPR036565">
    <property type="entry name" value="Mur-like_cat_sf"/>
</dbReference>
<dbReference type="GO" id="GO:0000287">
    <property type="term" value="F:magnesium ion binding"/>
    <property type="evidence" value="ECO:0007669"/>
    <property type="project" value="UniProtKB-UniRule"/>
</dbReference>
<dbReference type="SUPFAM" id="SSF53623">
    <property type="entry name" value="MurD-like peptide ligases, catalytic domain"/>
    <property type="match status" value="1"/>
</dbReference>
<feature type="binding site" evidence="4">
    <location>
        <position position="197"/>
    </location>
    <ligand>
        <name>UDP-N-acetyl-alpha-D-muramoyl-L-alanyl-D-glutamate</name>
        <dbReference type="ChEBI" id="CHEBI:83900"/>
    </ligand>
</feature>
<dbReference type="NCBIfam" id="TIGR01085">
    <property type="entry name" value="murE"/>
    <property type="match status" value="1"/>
</dbReference>
<dbReference type="InterPro" id="IPR036615">
    <property type="entry name" value="Mur_ligase_C_dom_sf"/>
</dbReference>
<proteinExistence type="inferred from homology"/>
<dbReference type="SUPFAM" id="SSF63418">
    <property type="entry name" value="MurE/MurF N-terminal domain"/>
    <property type="match status" value="1"/>
</dbReference>
<dbReference type="GO" id="GO:0005524">
    <property type="term" value="F:ATP binding"/>
    <property type="evidence" value="ECO:0007669"/>
    <property type="project" value="UniProtKB-UniRule"/>
</dbReference>
<feature type="binding site" evidence="4">
    <location>
        <position position="49"/>
    </location>
    <ligand>
        <name>UDP-N-acetyl-alpha-D-muramoyl-L-alanyl-D-glutamate</name>
        <dbReference type="ChEBI" id="CHEBI:83900"/>
    </ligand>
</feature>
<comment type="PTM">
    <text evidence="4">Carboxylation is probably crucial for Mg(2+) binding and, consequently, for the gamma-phosphate positioning of ATP.</text>
</comment>
<evidence type="ECO:0000313" key="8">
    <source>
        <dbReference type="EMBL" id="NMN00441.1"/>
    </source>
</evidence>
<keyword evidence="4 5" id="KW-0133">Cell shape</keyword>
<dbReference type="Gene3D" id="3.90.190.20">
    <property type="entry name" value="Mur ligase, C-terminal domain"/>
    <property type="match status" value="1"/>
</dbReference>
<keyword evidence="4" id="KW-0963">Cytoplasm</keyword>
<dbReference type="Pfam" id="PF02875">
    <property type="entry name" value="Mur_ligase_C"/>
    <property type="match status" value="1"/>
</dbReference>
<comment type="subcellular location">
    <subcellularLocation>
        <location evidence="4 5">Cytoplasm</location>
    </subcellularLocation>
</comment>
<dbReference type="EMBL" id="JAAIIH010000005">
    <property type="protein sequence ID" value="NMN00441.1"/>
    <property type="molecule type" value="Genomic_DNA"/>
</dbReference>
<feature type="binding site" evidence="4">
    <location>
        <begin position="170"/>
        <end position="171"/>
    </location>
    <ligand>
        <name>UDP-N-acetyl-alpha-D-muramoyl-L-alanyl-D-glutamate</name>
        <dbReference type="ChEBI" id="CHEBI:83900"/>
    </ligand>
</feature>
<evidence type="ECO:0000256" key="4">
    <source>
        <dbReference type="HAMAP-Rule" id="MF_00208"/>
    </source>
</evidence>
<dbReference type="InterPro" id="IPR013221">
    <property type="entry name" value="Mur_ligase_cen"/>
</dbReference>
<keyword evidence="4" id="KW-0547">Nucleotide-binding</keyword>
<evidence type="ECO:0000259" key="6">
    <source>
        <dbReference type="Pfam" id="PF02875"/>
    </source>
</evidence>
<organism evidence="8 9">
    <name type="scientific">Bifidobacterium moraviense</name>
    <dbReference type="NCBI Taxonomy" id="2675323"/>
    <lineage>
        <taxon>Bacteria</taxon>
        <taxon>Bacillati</taxon>
        <taxon>Actinomycetota</taxon>
        <taxon>Actinomycetes</taxon>
        <taxon>Bifidobacteriales</taxon>
        <taxon>Bifidobacteriaceae</taxon>
        <taxon>Bifidobacterium</taxon>
    </lineage>
</organism>
<evidence type="ECO:0000256" key="1">
    <source>
        <dbReference type="ARBA" id="ARBA00005898"/>
    </source>
</evidence>
<dbReference type="InterPro" id="IPR005761">
    <property type="entry name" value="UDP-N-AcMur-Glu-dNH2Pim_ligase"/>
</dbReference>
<dbReference type="Proteomes" id="UP000588277">
    <property type="component" value="Unassembled WGS sequence"/>
</dbReference>
<keyword evidence="9" id="KW-1185">Reference proteome</keyword>